<organism evidence="2 3">
    <name type="scientific">Candidatus Aphodosoma intestinipullorum</name>
    <dbReference type="NCBI Taxonomy" id="2840674"/>
    <lineage>
        <taxon>Bacteria</taxon>
        <taxon>Pseudomonadati</taxon>
        <taxon>Bacteroidota</taxon>
        <taxon>Bacteroidia</taxon>
        <taxon>Bacteroidales</taxon>
        <taxon>Candidatus Aphodosoma</taxon>
    </lineage>
</organism>
<proteinExistence type="predicted"/>
<gene>
    <name evidence="2" type="ORF">IAC51_00905</name>
</gene>
<reference evidence="2" key="1">
    <citation type="submission" date="2020-10" db="EMBL/GenBank/DDBJ databases">
        <authorList>
            <person name="Gilroy R."/>
        </authorList>
    </citation>
    <scope>NUCLEOTIDE SEQUENCE</scope>
    <source>
        <strain evidence="2">3924</strain>
    </source>
</reference>
<feature type="transmembrane region" description="Helical" evidence="1">
    <location>
        <begin position="6"/>
        <end position="25"/>
    </location>
</feature>
<evidence type="ECO:0000313" key="3">
    <source>
        <dbReference type="Proteomes" id="UP000712007"/>
    </source>
</evidence>
<keyword evidence="1" id="KW-0472">Membrane</keyword>
<sequence>MKRKSVWIAVIAAVCVMVGVYIYAVQVERRIGVQLFRNVFVDTGIDEDGGGEVRLPFEVMLGKFAADTARQGEDGYYAAVLYLRDYGADEVTTVTLYPYDVAVYGGYRIYLDSFSYNKMTDRLFCMVVMERRRYQTWID</sequence>
<reference evidence="2" key="2">
    <citation type="journal article" date="2021" name="PeerJ">
        <title>Extensive microbial diversity within the chicken gut microbiome revealed by metagenomics and culture.</title>
        <authorList>
            <person name="Gilroy R."/>
            <person name="Ravi A."/>
            <person name="Getino M."/>
            <person name="Pursley I."/>
            <person name="Horton D.L."/>
            <person name="Alikhan N.F."/>
            <person name="Baker D."/>
            <person name="Gharbi K."/>
            <person name="Hall N."/>
            <person name="Watson M."/>
            <person name="Adriaenssens E.M."/>
            <person name="Foster-Nyarko E."/>
            <person name="Jarju S."/>
            <person name="Secka A."/>
            <person name="Antonio M."/>
            <person name="Oren A."/>
            <person name="Chaudhuri R.R."/>
            <person name="La Ragione R."/>
            <person name="Hildebrand F."/>
            <person name="Pallen M.J."/>
        </authorList>
    </citation>
    <scope>NUCLEOTIDE SEQUENCE</scope>
    <source>
        <strain evidence="2">3924</strain>
    </source>
</reference>
<dbReference type="AlphaFoldDB" id="A0A940DIR3"/>
<dbReference type="Proteomes" id="UP000712007">
    <property type="component" value="Unassembled WGS sequence"/>
</dbReference>
<dbReference type="EMBL" id="JADIMV010000020">
    <property type="protein sequence ID" value="MBO8439191.1"/>
    <property type="molecule type" value="Genomic_DNA"/>
</dbReference>
<protein>
    <submittedName>
        <fullName evidence="2">Uncharacterized protein</fullName>
    </submittedName>
</protein>
<evidence type="ECO:0000256" key="1">
    <source>
        <dbReference type="SAM" id="Phobius"/>
    </source>
</evidence>
<comment type="caution">
    <text evidence="2">The sequence shown here is derived from an EMBL/GenBank/DDBJ whole genome shotgun (WGS) entry which is preliminary data.</text>
</comment>
<name>A0A940DIR3_9BACT</name>
<accession>A0A940DIR3</accession>
<evidence type="ECO:0000313" key="2">
    <source>
        <dbReference type="EMBL" id="MBO8439191.1"/>
    </source>
</evidence>
<keyword evidence="1" id="KW-1133">Transmembrane helix</keyword>
<keyword evidence="1" id="KW-0812">Transmembrane</keyword>